<dbReference type="Gene3D" id="1.25.10.10">
    <property type="entry name" value="Leucine-rich Repeat Variant"/>
    <property type="match status" value="1"/>
</dbReference>
<sequence length="427" mass="48102">MNFLQKTLGTLTGTSIPYTFGDKLMPSIASDPNRSTSIWTVYEGTSDKDSSEVTIFEFDLKQPYNSKYVQFAKNALKRLRSLSLLPGVLTVVDTIENDAHLYIITERVRPLEDMLDLDFPEESIPSDILLLGIYQIANALKFVNVEGSSVHGNVCKSSIFVNQSGEWKLGGFELLANLKERDFSTISMANQLPSFQDSLVPPEFKNNGASFLTSAKGNQASKFDSFKLGVLLYELFTSGSKVREIGDMTNLHSVPRSLTSHLKKLINQSVTVRYSIEQFIKVGETSFFDIGLISIHKQFSELALKTNEEKIEIFQSLEEIPVLPKGCFYYKILPQLVIIFSQIKTNENNLQSMILFLILKNGISLQPEQFSSRVKPVVFKAFTLPDRAIRITLLNALPDMIENITNYEVQDKIFPNLIQGFNDTNDN</sequence>
<organism evidence="2 3">
    <name type="scientific">Ambrosiozyma monospora</name>
    <name type="common">Yeast</name>
    <name type="synonym">Endomycopsis monosporus</name>
    <dbReference type="NCBI Taxonomy" id="43982"/>
    <lineage>
        <taxon>Eukaryota</taxon>
        <taxon>Fungi</taxon>
        <taxon>Dikarya</taxon>
        <taxon>Ascomycota</taxon>
        <taxon>Saccharomycotina</taxon>
        <taxon>Pichiomycetes</taxon>
        <taxon>Pichiales</taxon>
        <taxon>Pichiaceae</taxon>
        <taxon>Ambrosiozyma</taxon>
    </lineage>
</organism>
<evidence type="ECO:0000313" key="2">
    <source>
        <dbReference type="EMBL" id="GMG60252.1"/>
    </source>
</evidence>
<dbReference type="SUPFAM" id="SSF56112">
    <property type="entry name" value="Protein kinase-like (PK-like)"/>
    <property type="match status" value="1"/>
</dbReference>
<dbReference type="Gene3D" id="1.10.510.10">
    <property type="entry name" value="Transferase(Phosphotransferase) domain 1"/>
    <property type="match status" value="1"/>
</dbReference>
<dbReference type="AlphaFoldDB" id="A0A9W6Z2Q3"/>
<dbReference type="GO" id="GO:0006409">
    <property type="term" value="P:tRNA export from nucleus"/>
    <property type="evidence" value="ECO:0007669"/>
    <property type="project" value="TreeGrafter"/>
</dbReference>
<dbReference type="Gene3D" id="3.30.200.20">
    <property type="entry name" value="Phosphorylase Kinase, domain 1"/>
    <property type="match status" value="1"/>
</dbReference>
<feature type="domain" description="Protein kinase" evidence="1">
    <location>
        <begin position="14"/>
        <end position="288"/>
    </location>
</feature>
<keyword evidence="3" id="KW-1185">Reference proteome</keyword>
<dbReference type="InterPro" id="IPR001245">
    <property type="entry name" value="Ser-Thr/Tyr_kinase_cat_dom"/>
</dbReference>
<dbReference type="InterPro" id="IPR011989">
    <property type="entry name" value="ARM-like"/>
</dbReference>
<comment type="caution">
    <text evidence="2">The sequence shown here is derived from an EMBL/GenBank/DDBJ whole genome shotgun (WGS) entry which is preliminary data.</text>
</comment>
<dbReference type="InterPro" id="IPR016024">
    <property type="entry name" value="ARM-type_fold"/>
</dbReference>
<reference evidence="2" key="1">
    <citation type="submission" date="2023-04" db="EMBL/GenBank/DDBJ databases">
        <title>Ambrosiozyma monospora NBRC 1965.</title>
        <authorList>
            <person name="Ichikawa N."/>
            <person name="Sato H."/>
            <person name="Tonouchi N."/>
        </authorList>
    </citation>
    <scope>NUCLEOTIDE SEQUENCE</scope>
    <source>
        <strain evidence="2">NBRC 1965</strain>
    </source>
</reference>
<name>A0A9W6Z2Q3_AMBMO</name>
<dbReference type="PANTHER" id="PTHR12984:SF3">
    <property type="entry name" value="N-TERMINAL KINASE-LIKE PROTEIN"/>
    <property type="match status" value="1"/>
</dbReference>
<dbReference type="Proteomes" id="UP001165063">
    <property type="component" value="Unassembled WGS sequence"/>
</dbReference>
<evidence type="ECO:0000313" key="3">
    <source>
        <dbReference type="Proteomes" id="UP001165063"/>
    </source>
</evidence>
<accession>A0A9W6Z2Q3</accession>
<dbReference type="OrthoDB" id="447103at2759"/>
<protein>
    <submittedName>
        <fullName evidence="2">Unnamed protein product</fullName>
    </submittedName>
</protein>
<dbReference type="PROSITE" id="PS50011">
    <property type="entry name" value="PROTEIN_KINASE_DOM"/>
    <property type="match status" value="1"/>
</dbReference>
<proteinExistence type="predicted"/>
<dbReference type="PANTHER" id="PTHR12984">
    <property type="entry name" value="SCY1-RELATED S/T PROTEIN KINASE-LIKE"/>
    <property type="match status" value="1"/>
</dbReference>
<dbReference type="SUPFAM" id="SSF48371">
    <property type="entry name" value="ARM repeat"/>
    <property type="match status" value="1"/>
</dbReference>
<dbReference type="InterPro" id="IPR000719">
    <property type="entry name" value="Prot_kinase_dom"/>
</dbReference>
<dbReference type="GO" id="GO:0005737">
    <property type="term" value="C:cytoplasm"/>
    <property type="evidence" value="ECO:0007669"/>
    <property type="project" value="TreeGrafter"/>
</dbReference>
<dbReference type="InterPro" id="IPR051177">
    <property type="entry name" value="CIK-Related_Protein"/>
</dbReference>
<dbReference type="GO" id="GO:0005524">
    <property type="term" value="F:ATP binding"/>
    <property type="evidence" value="ECO:0007669"/>
    <property type="project" value="InterPro"/>
</dbReference>
<dbReference type="EMBL" id="BSXU01008447">
    <property type="protein sequence ID" value="GMG60252.1"/>
    <property type="molecule type" value="Genomic_DNA"/>
</dbReference>
<evidence type="ECO:0000259" key="1">
    <source>
        <dbReference type="PROSITE" id="PS50011"/>
    </source>
</evidence>
<dbReference type="GO" id="GO:0004672">
    <property type="term" value="F:protein kinase activity"/>
    <property type="evidence" value="ECO:0007669"/>
    <property type="project" value="InterPro"/>
</dbReference>
<dbReference type="Pfam" id="PF07714">
    <property type="entry name" value="PK_Tyr_Ser-Thr"/>
    <property type="match status" value="1"/>
</dbReference>
<gene>
    <name evidence="2" type="ORF">Amon01_000881000</name>
</gene>
<dbReference type="InterPro" id="IPR011009">
    <property type="entry name" value="Kinase-like_dom_sf"/>
</dbReference>